<protein>
    <recommendedName>
        <fullName evidence="4">Transposase</fullName>
    </recommendedName>
</protein>
<name>A0ABN5Z2B9_9MYCO</name>
<keyword evidence="3" id="KW-1185">Reference proteome</keyword>
<feature type="region of interest" description="Disordered" evidence="1">
    <location>
        <begin position="30"/>
        <end position="78"/>
    </location>
</feature>
<evidence type="ECO:0000256" key="1">
    <source>
        <dbReference type="SAM" id="MobiDB-lite"/>
    </source>
</evidence>
<gene>
    <name evidence="2" type="ORF">MAUB_62940</name>
</gene>
<proteinExistence type="predicted"/>
<evidence type="ECO:0008006" key="4">
    <source>
        <dbReference type="Google" id="ProtNLM"/>
    </source>
</evidence>
<reference evidence="2 3" key="1">
    <citation type="journal article" date="2019" name="Emerg. Microbes Infect.">
        <title>Comprehensive subspecies identification of 175 nontuberculous mycobacteria species based on 7547 genomic profiles.</title>
        <authorList>
            <person name="Matsumoto Y."/>
            <person name="Kinjo T."/>
            <person name="Motooka D."/>
            <person name="Nabeya D."/>
            <person name="Jung N."/>
            <person name="Uechi K."/>
            <person name="Horii T."/>
            <person name="Iida T."/>
            <person name="Fujita J."/>
            <person name="Nakamura S."/>
        </authorList>
    </citation>
    <scope>NUCLEOTIDE SEQUENCE [LARGE SCALE GENOMIC DNA]</scope>
    <source>
        <strain evidence="2 3">JCM 15296</strain>
        <plasmid evidence="2">pJCM15296</plasmid>
    </source>
</reference>
<keyword evidence="2" id="KW-0614">Plasmid</keyword>
<evidence type="ECO:0000313" key="3">
    <source>
        <dbReference type="Proteomes" id="UP000465609"/>
    </source>
</evidence>
<accession>A0ABN5Z2B9</accession>
<geneLocation type="plasmid" evidence="2 3">
    <name>pJCM15296</name>
</geneLocation>
<organism evidence="2 3">
    <name type="scientific">Mycolicibacterium aubagnense</name>
    <dbReference type="NCBI Taxonomy" id="319707"/>
    <lineage>
        <taxon>Bacteria</taxon>
        <taxon>Bacillati</taxon>
        <taxon>Actinomycetota</taxon>
        <taxon>Actinomycetes</taxon>
        <taxon>Mycobacteriales</taxon>
        <taxon>Mycobacteriaceae</taxon>
        <taxon>Mycolicibacterium</taxon>
    </lineage>
</organism>
<dbReference type="Proteomes" id="UP000465609">
    <property type="component" value="Plasmid pJCM15296"/>
</dbReference>
<sequence>MPGPTPPVCCCSGATPEINQAAENLRGTRNLLDAGDQGVRAAGGHSKGPQSDAGPTTNDTETDSGVDIDDGGRSSSHP</sequence>
<evidence type="ECO:0000313" key="2">
    <source>
        <dbReference type="EMBL" id="BBX88093.1"/>
    </source>
</evidence>
<dbReference type="EMBL" id="AP022578">
    <property type="protein sequence ID" value="BBX88093.1"/>
    <property type="molecule type" value="Genomic_DNA"/>
</dbReference>
<feature type="compositionally biased region" description="Acidic residues" evidence="1">
    <location>
        <begin position="60"/>
        <end position="69"/>
    </location>
</feature>